<dbReference type="SUPFAM" id="SSF46689">
    <property type="entry name" value="Homeodomain-like"/>
    <property type="match status" value="2"/>
</dbReference>
<gene>
    <name evidence="6" type="ORF">Leucomu_12645</name>
</gene>
<evidence type="ECO:0000256" key="4">
    <source>
        <dbReference type="SAM" id="MobiDB-lite"/>
    </source>
</evidence>
<dbReference type="PROSITE" id="PS01124">
    <property type="entry name" value="HTH_ARAC_FAMILY_2"/>
    <property type="match status" value="2"/>
</dbReference>
<proteinExistence type="predicted"/>
<feature type="domain" description="HTH araC/xylS-type" evidence="5">
    <location>
        <begin position="134"/>
        <end position="231"/>
    </location>
</feature>
<evidence type="ECO:0000256" key="1">
    <source>
        <dbReference type="ARBA" id="ARBA00023015"/>
    </source>
</evidence>
<dbReference type="PANTHER" id="PTHR11019">
    <property type="entry name" value="HTH-TYPE TRANSCRIPTIONAL REGULATOR NIMR"/>
    <property type="match status" value="1"/>
</dbReference>
<evidence type="ECO:0000256" key="2">
    <source>
        <dbReference type="ARBA" id="ARBA00023125"/>
    </source>
</evidence>
<dbReference type="SMART" id="SM00342">
    <property type="entry name" value="HTH_ARAC"/>
    <property type="match status" value="2"/>
</dbReference>
<dbReference type="Pfam" id="PF12833">
    <property type="entry name" value="HTH_18"/>
    <property type="match status" value="2"/>
</dbReference>
<evidence type="ECO:0000256" key="3">
    <source>
        <dbReference type="ARBA" id="ARBA00023163"/>
    </source>
</evidence>
<organism evidence="6 7">
    <name type="scientific">Leucobacter muris</name>
    <dbReference type="NCBI Taxonomy" id="1935379"/>
    <lineage>
        <taxon>Bacteria</taxon>
        <taxon>Bacillati</taxon>
        <taxon>Actinomycetota</taxon>
        <taxon>Actinomycetes</taxon>
        <taxon>Micrococcales</taxon>
        <taxon>Microbacteriaceae</taxon>
        <taxon>Leucobacter</taxon>
    </lineage>
</organism>
<protein>
    <submittedName>
        <fullName evidence="6">AraC family transcriptional regulator</fullName>
    </submittedName>
</protein>
<evidence type="ECO:0000313" key="6">
    <source>
        <dbReference type="EMBL" id="QAB18643.1"/>
    </source>
</evidence>
<keyword evidence="3" id="KW-0804">Transcription</keyword>
<dbReference type="EMBL" id="CP035037">
    <property type="protein sequence ID" value="QAB18643.1"/>
    <property type="molecule type" value="Genomic_DNA"/>
</dbReference>
<keyword evidence="1" id="KW-0805">Transcription regulation</keyword>
<dbReference type="RefSeq" id="WP_128387435.1">
    <property type="nucleotide sequence ID" value="NZ_CP035037.1"/>
</dbReference>
<dbReference type="InterPro" id="IPR018062">
    <property type="entry name" value="HTH_AraC-typ_CS"/>
</dbReference>
<feature type="region of interest" description="Disordered" evidence="4">
    <location>
        <begin position="98"/>
        <end position="129"/>
    </location>
</feature>
<evidence type="ECO:0000313" key="7">
    <source>
        <dbReference type="Proteomes" id="UP000285768"/>
    </source>
</evidence>
<dbReference type="Gene3D" id="1.10.10.60">
    <property type="entry name" value="Homeodomain-like"/>
    <property type="match status" value="2"/>
</dbReference>
<keyword evidence="2" id="KW-0238">DNA-binding</keyword>
<reference evidence="6 7" key="1">
    <citation type="submission" date="2019-01" db="EMBL/GenBank/DDBJ databases">
        <title>Leucobacter muris sp. nov. isolated from the nose of a laboratory mouse.</title>
        <authorList>
            <person name="Benga L."/>
            <person name="Sproeer C."/>
            <person name="Schumann P."/>
            <person name="Verbarg S."/>
            <person name="Bunk B."/>
            <person name="Engelhardt E."/>
            <person name="Benten P.M."/>
            <person name="Sager M."/>
        </authorList>
    </citation>
    <scope>NUCLEOTIDE SEQUENCE [LARGE SCALE GENOMIC DNA]</scope>
    <source>
        <strain evidence="6 7">DSM 101948</strain>
    </source>
</reference>
<evidence type="ECO:0000259" key="5">
    <source>
        <dbReference type="PROSITE" id="PS01124"/>
    </source>
</evidence>
<feature type="domain" description="HTH araC/xylS-type" evidence="5">
    <location>
        <begin position="375"/>
        <end position="474"/>
    </location>
</feature>
<dbReference type="PANTHER" id="PTHR11019:SF199">
    <property type="entry name" value="HTH-TYPE TRANSCRIPTIONAL REGULATOR NIMR"/>
    <property type="match status" value="1"/>
</dbReference>
<name>A0ABX5QI56_9MICO</name>
<dbReference type="InterPro" id="IPR018060">
    <property type="entry name" value="HTH_AraC"/>
</dbReference>
<dbReference type="PROSITE" id="PS00041">
    <property type="entry name" value="HTH_ARAC_FAMILY_1"/>
    <property type="match status" value="1"/>
</dbReference>
<accession>A0ABX5QI56</accession>
<dbReference type="InterPro" id="IPR009057">
    <property type="entry name" value="Homeodomain-like_sf"/>
</dbReference>
<sequence>MLPPRATRLPEPLLYAVVRGSARIIADGDRHLIQSGTALWAPAGATVEVRASSEAIVIPVPAASTGPVRPASVRVDPAHLPGLLHEFSRALGHLDAAHEDAAPSEPGVRVRTATRSRAGHGLSAPPAPASPELQDLAEMLADDPHLDLASAVEAAVTGWSVRTAQRRFAAETGLTLSAWVRRARAWTAAELLAEGRDIEWVAHRVGYHSSAAFVRGFAEVVGTTPGRWRRSPDAEEPAAELVVSSAWRRRTHRTWARVNGGHVAVWVAVGSAAIAVGGRELRLRAGEAVVLPAGVRNDIGIEPGSLLLPVGFRSGRTGAIGAPLAPAQVGGIDSWHMVSAMLAAYTGTGGGGADPSRGFDAVLRGSTRADVGDDDTGLAALASLIALEPHLTIEEAGRRLGRGERDLRRIVRERSGETPAAWSRMVRMTRARNRLGLGETATEVSRELGYAHLPAFSRAFRAVHGTAPASVGCRAPSALLPARSAQRVLAPHER</sequence>
<dbReference type="Proteomes" id="UP000285768">
    <property type="component" value="Chromosome"/>
</dbReference>
<keyword evidence="7" id="KW-1185">Reference proteome</keyword>